<keyword evidence="2" id="KW-0813">Transport</keyword>
<feature type="transmembrane region" description="Helical" evidence="7">
    <location>
        <begin position="118"/>
        <end position="136"/>
    </location>
</feature>
<dbReference type="PANTHER" id="PTHR42718:SF46">
    <property type="entry name" value="BLR6921 PROTEIN"/>
    <property type="match status" value="1"/>
</dbReference>
<feature type="domain" description="Major facilitator superfamily (MFS) profile" evidence="8">
    <location>
        <begin position="20"/>
        <end position="476"/>
    </location>
</feature>
<dbReference type="Gene3D" id="1.20.120.520">
    <property type="entry name" value="nmb1532 protein domain like"/>
    <property type="match status" value="1"/>
</dbReference>
<sequence>MRADVIAPPVPTGAGRRALALAVISAAQLTVVLDVSIVNVALPSMQRDLGFSATGLEWVVNAYALAFGGLLLLGGRIADVYDRRSTLIAGLVLLVISSTAGGLAPGAGWLIGARAAQGVAGALIAPSALALIAVTFAEGSERNRAMGVYAAMSGAGGALGNVLGGVLTTGLSWRWVLFVNVPIGVLAILLAPRAFAPSPRSAGRIDPVGALTATAGVSLIVYGLMHAASDSWGSLATYGPLIGGPVVLLVFLVAETRQRSPLMPLRLWADRNRAGAYVVVLAVGAATLAVFYFLTLFMQIVLGFTALRTGFGFLVFAVGGAAAAGVSSRFVGRTGPRPLIGLGVAVMASGTLWLSFLDADAGYLRDLAGPLALGGFGVGMCFVPLTLAAVARVDADDSGIASALLNTCQQVGGALGLAVFGTIAATATRHRLAATGPGSRILGDALTHGYGLAFLAATVTLAVACVIAVAAIGKVADEPAAVPDLTMMILVHNAFRRDLNRLRIIATDAATDPAALAALRTIWQTFSEYLLIHHTAEDETLWPILREKLGDRTDRAALLTDMVDEHAQLDPLLATVTADLAEGHTAALPMRFDRLAEILAAHLDHEESAALPLIRETLTPQQWKAFGDDQRRRVGITGGARFFPWLLDGATAQDQTWALALLPPPLRLVYRFVWQPAYQRRNPVIDR</sequence>
<dbReference type="GeneID" id="88358708"/>
<evidence type="ECO:0000313" key="9">
    <source>
        <dbReference type="EMBL" id="ATL67316.1"/>
    </source>
</evidence>
<gene>
    <name evidence="9" type="ORF">CRH09_15025</name>
</gene>
<dbReference type="Gene3D" id="1.20.1250.20">
    <property type="entry name" value="MFS general substrate transporter like domains"/>
    <property type="match status" value="1"/>
</dbReference>
<feature type="transmembrane region" description="Helical" evidence="7">
    <location>
        <begin position="235"/>
        <end position="254"/>
    </location>
</feature>
<comment type="subcellular location">
    <subcellularLocation>
        <location evidence="1">Cell membrane</location>
        <topology evidence="1">Multi-pass membrane protein</topology>
    </subcellularLocation>
</comment>
<evidence type="ECO:0000256" key="4">
    <source>
        <dbReference type="ARBA" id="ARBA00022692"/>
    </source>
</evidence>
<dbReference type="RefSeq" id="WP_098694461.1">
    <property type="nucleotide sequence ID" value="NZ_CP023778.1"/>
</dbReference>
<name>A0A291RIB5_9NOCA</name>
<reference evidence="9 10" key="1">
    <citation type="submission" date="2017-10" db="EMBL/GenBank/DDBJ databases">
        <title>Comparative genomics between pathogenic Norcardia.</title>
        <authorList>
            <person name="Zeng L."/>
        </authorList>
    </citation>
    <scope>NUCLEOTIDE SEQUENCE [LARGE SCALE GENOMIC DNA]</scope>
    <source>
        <strain evidence="9 10">NC_YFY_NT001</strain>
    </source>
</reference>
<feature type="transmembrane region" description="Helical" evidence="7">
    <location>
        <begin position="18"/>
        <end position="38"/>
    </location>
</feature>
<feature type="transmembrane region" description="Helical" evidence="7">
    <location>
        <begin position="411"/>
        <end position="430"/>
    </location>
</feature>
<evidence type="ECO:0000256" key="7">
    <source>
        <dbReference type="SAM" id="Phobius"/>
    </source>
</evidence>
<dbReference type="EMBL" id="CP023778">
    <property type="protein sequence ID" value="ATL67316.1"/>
    <property type="molecule type" value="Genomic_DNA"/>
</dbReference>
<dbReference type="Proteomes" id="UP000221961">
    <property type="component" value="Chromosome"/>
</dbReference>
<evidence type="ECO:0000259" key="8">
    <source>
        <dbReference type="PROSITE" id="PS50850"/>
    </source>
</evidence>
<evidence type="ECO:0000256" key="2">
    <source>
        <dbReference type="ARBA" id="ARBA00022448"/>
    </source>
</evidence>
<dbReference type="Gene3D" id="1.20.1720.10">
    <property type="entry name" value="Multidrug resistance protein D"/>
    <property type="match status" value="1"/>
</dbReference>
<keyword evidence="5 7" id="KW-1133">Transmembrane helix</keyword>
<organism evidence="9 10">
    <name type="scientific">Nocardia terpenica</name>
    <dbReference type="NCBI Taxonomy" id="455432"/>
    <lineage>
        <taxon>Bacteria</taxon>
        <taxon>Bacillati</taxon>
        <taxon>Actinomycetota</taxon>
        <taxon>Actinomycetes</taxon>
        <taxon>Mycobacteriales</taxon>
        <taxon>Nocardiaceae</taxon>
        <taxon>Nocardia</taxon>
    </lineage>
</organism>
<feature type="transmembrane region" description="Helical" evidence="7">
    <location>
        <begin position="208"/>
        <end position="229"/>
    </location>
</feature>
<dbReference type="InterPro" id="IPR011701">
    <property type="entry name" value="MFS"/>
</dbReference>
<feature type="transmembrane region" description="Helical" evidence="7">
    <location>
        <begin position="274"/>
        <end position="294"/>
    </location>
</feature>
<protein>
    <recommendedName>
        <fullName evidence="8">Major facilitator superfamily (MFS) profile domain-containing protein</fullName>
    </recommendedName>
</protein>
<evidence type="ECO:0000256" key="5">
    <source>
        <dbReference type="ARBA" id="ARBA00022989"/>
    </source>
</evidence>
<feature type="transmembrane region" description="Helical" evidence="7">
    <location>
        <begin position="368"/>
        <end position="390"/>
    </location>
</feature>
<dbReference type="InterPro" id="IPR012312">
    <property type="entry name" value="Hemerythrin-like"/>
</dbReference>
<proteinExistence type="predicted"/>
<feature type="transmembrane region" description="Helical" evidence="7">
    <location>
        <begin position="87"/>
        <end position="112"/>
    </location>
</feature>
<feature type="transmembrane region" description="Helical" evidence="7">
    <location>
        <begin position="173"/>
        <end position="196"/>
    </location>
</feature>
<feature type="transmembrane region" description="Helical" evidence="7">
    <location>
        <begin position="58"/>
        <end position="75"/>
    </location>
</feature>
<evidence type="ECO:0000313" key="10">
    <source>
        <dbReference type="Proteomes" id="UP000221961"/>
    </source>
</evidence>
<dbReference type="GO" id="GO:0022857">
    <property type="term" value="F:transmembrane transporter activity"/>
    <property type="evidence" value="ECO:0007669"/>
    <property type="project" value="InterPro"/>
</dbReference>
<dbReference type="CDD" id="cd17321">
    <property type="entry name" value="MFS_MMR_MDR_like"/>
    <property type="match status" value="1"/>
</dbReference>
<dbReference type="InterPro" id="IPR020846">
    <property type="entry name" value="MFS_dom"/>
</dbReference>
<dbReference type="AlphaFoldDB" id="A0A291RIB5"/>
<feature type="transmembrane region" description="Helical" evidence="7">
    <location>
        <begin position="338"/>
        <end position="356"/>
    </location>
</feature>
<dbReference type="PROSITE" id="PS50850">
    <property type="entry name" value="MFS"/>
    <property type="match status" value="1"/>
</dbReference>
<evidence type="ECO:0000256" key="3">
    <source>
        <dbReference type="ARBA" id="ARBA00022475"/>
    </source>
</evidence>
<dbReference type="SUPFAM" id="SSF103473">
    <property type="entry name" value="MFS general substrate transporter"/>
    <property type="match status" value="1"/>
</dbReference>
<feature type="transmembrane region" description="Helical" evidence="7">
    <location>
        <begin position="148"/>
        <end position="167"/>
    </location>
</feature>
<evidence type="ECO:0000256" key="1">
    <source>
        <dbReference type="ARBA" id="ARBA00004651"/>
    </source>
</evidence>
<evidence type="ECO:0000256" key="6">
    <source>
        <dbReference type="ARBA" id="ARBA00023136"/>
    </source>
</evidence>
<accession>A0A291RIB5</accession>
<dbReference type="GO" id="GO:0005886">
    <property type="term" value="C:plasma membrane"/>
    <property type="evidence" value="ECO:0007669"/>
    <property type="project" value="UniProtKB-SubCell"/>
</dbReference>
<dbReference type="InterPro" id="IPR036259">
    <property type="entry name" value="MFS_trans_sf"/>
</dbReference>
<dbReference type="CDD" id="cd12108">
    <property type="entry name" value="Hr-like"/>
    <property type="match status" value="1"/>
</dbReference>
<keyword evidence="6 7" id="KW-0472">Membrane</keyword>
<dbReference type="PANTHER" id="PTHR42718">
    <property type="entry name" value="MAJOR FACILITATOR SUPERFAMILY MULTIDRUG TRANSPORTER MFSC"/>
    <property type="match status" value="1"/>
</dbReference>
<keyword evidence="3" id="KW-1003">Cell membrane</keyword>
<feature type="transmembrane region" description="Helical" evidence="7">
    <location>
        <begin position="300"/>
        <end position="326"/>
    </location>
</feature>
<dbReference type="Pfam" id="PF07690">
    <property type="entry name" value="MFS_1"/>
    <property type="match status" value="1"/>
</dbReference>
<dbReference type="KEGG" id="ntp:CRH09_15025"/>
<feature type="transmembrane region" description="Helical" evidence="7">
    <location>
        <begin position="450"/>
        <end position="472"/>
    </location>
</feature>
<keyword evidence="4 7" id="KW-0812">Transmembrane</keyword>
<dbReference type="Pfam" id="PF01814">
    <property type="entry name" value="Hemerythrin"/>
    <property type="match status" value="1"/>
</dbReference>